<accession>A0A8X8GU45</accession>
<evidence type="ECO:0000313" key="3">
    <source>
        <dbReference type="Proteomes" id="UP000887320"/>
    </source>
</evidence>
<protein>
    <submittedName>
        <fullName evidence="2">Glycosyltransferase</fullName>
    </submittedName>
</protein>
<dbReference type="InterPro" id="IPR029044">
    <property type="entry name" value="Nucleotide-diphossugar_trans"/>
</dbReference>
<reference evidence="2" key="1">
    <citation type="submission" date="2021-07" db="EMBL/GenBank/DDBJ databases">
        <authorList>
            <person name="Fernandez M."/>
            <person name="Pereira P."/>
            <person name="Torres Tejerizo G.A."/>
            <person name="Gonzalez P."/>
            <person name="Agostini E."/>
        </authorList>
    </citation>
    <scope>NUCLEOTIDE SEQUENCE</scope>
    <source>
        <strain evidence="2">SFC 500-1A</strain>
    </source>
</reference>
<dbReference type="EMBL" id="JAHWXT010000008">
    <property type="protein sequence ID" value="MCF0266571.1"/>
    <property type="molecule type" value="Genomic_DNA"/>
</dbReference>
<dbReference type="PANTHER" id="PTHR43685">
    <property type="entry name" value="GLYCOSYLTRANSFERASE"/>
    <property type="match status" value="1"/>
</dbReference>
<dbReference type="InterPro" id="IPR050834">
    <property type="entry name" value="Glycosyltransf_2"/>
</dbReference>
<dbReference type="Proteomes" id="UP000887320">
    <property type="component" value="Unassembled WGS sequence"/>
</dbReference>
<evidence type="ECO:0000259" key="1">
    <source>
        <dbReference type="Pfam" id="PF00535"/>
    </source>
</evidence>
<evidence type="ECO:0000313" key="2">
    <source>
        <dbReference type="EMBL" id="MCF0266571.1"/>
    </source>
</evidence>
<dbReference type="SUPFAM" id="SSF53448">
    <property type="entry name" value="Nucleotide-diphospho-sugar transferases"/>
    <property type="match status" value="1"/>
</dbReference>
<dbReference type="Gene3D" id="3.90.550.10">
    <property type="entry name" value="Spore Coat Polysaccharide Biosynthesis Protein SpsA, Chain A"/>
    <property type="match status" value="1"/>
</dbReference>
<sequence>MNLVSIIVPMYNEQENVEQCINMLKRQINQNFDVCFIDDGSKDCTVEKLKLFLNENVHFKYKIMSQANQGAAAARKTGIDNAVTQFIMICDCDDKISDDLVNEIYKIHELHKDVDIILPELMIQSKDLSWQKLKFYTEESILKSRDCVKYSLDGWHIHGCYAIRKEIFQRSYEQYREFNSSNINYINNDEVLTRLNFKNSKKIIKLKALYYYCYNENSTTKRINKNKYLMVNNAYILYLIFSSDKELNIPVKNELLNSLWGTFRYMHSNKKELDNLNEWQLLLKEKLKRISYYEYVVNLNFKSKIKLFLLKLLNL</sequence>
<name>A0A8X8GU45_ACIGI</name>
<dbReference type="InterPro" id="IPR001173">
    <property type="entry name" value="Glyco_trans_2-like"/>
</dbReference>
<feature type="domain" description="Glycosyltransferase 2-like" evidence="1">
    <location>
        <begin position="5"/>
        <end position="169"/>
    </location>
</feature>
<comment type="caution">
    <text evidence="2">The sequence shown here is derived from an EMBL/GenBank/DDBJ whole genome shotgun (WGS) entry which is preliminary data.</text>
</comment>
<organism evidence="2 3">
    <name type="scientific">Acinetobacter guillouiae</name>
    <name type="common">Acinetobacter genomosp. 11</name>
    <dbReference type="NCBI Taxonomy" id="106649"/>
    <lineage>
        <taxon>Bacteria</taxon>
        <taxon>Pseudomonadati</taxon>
        <taxon>Pseudomonadota</taxon>
        <taxon>Gammaproteobacteria</taxon>
        <taxon>Moraxellales</taxon>
        <taxon>Moraxellaceae</taxon>
        <taxon>Acinetobacter</taxon>
    </lineage>
</organism>
<dbReference type="RefSeq" id="WP_234624155.1">
    <property type="nucleotide sequence ID" value="NZ_JAHWXT010000008.1"/>
</dbReference>
<dbReference type="Pfam" id="PF00535">
    <property type="entry name" value="Glycos_transf_2"/>
    <property type="match status" value="1"/>
</dbReference>
<dbReference type="AlphaFoldDB" id="A0A8X8GU45"/>
<dbReference type="CDD" id="cd00761">
    <property type="entry name" value="Glyco_tranf_GTA_type"/>
    <property type="match status" value="1"/>
</dbReference>
<proteinExistence type="predicted"/>
<dbReference type="PANTHER" id="PTHR43685:SF2">
    <property type="entry name" value="GLYCOSYLTRANSFERASE 2-LIKE DOMAIN-CONTAINING PROTEIN"/>
    <property type="match status" value="1"/>
</dbReference>
<gene>
    <name evidence="2" type="ORF">KW868_19140</name>
</gene>